<dbReference type="InterPro" id="IPR006073">
    <property type="entry name" value="GTP-bd"/>
</dbReference>
<dbReference type="GO" id="GO:0000917">
    <property type="term" value="P:division septum assembly"/>
    <property type="evidence" value="ECO:0007669"/>
    <property type="project" value="UniProtKB-KW"/>
</dbReference>
<dbReference type="GO" id="GO:0005525">
    <property type="term" value="F:GTP binding"/>
    <property type="evidence" value="ECO:0007669"/>
    <property type="project" value="UniProtKB-UniRule"/>
</dbReference>
<dbReference type="NCBIfam" id="TIGR03598">
    <property type="entry name" value="GTPase_YsxC"/>
    <property type="match status" value="1"/>
</dbReference>
<dbReference type="EMBL" id="CAADFD010000041">
    <property type="protein sequence ID" value="VFJ58372.1"/>
    <property type="molecule type" value="Genomic_DNA"/>
</dbReference>
<feature type="domain" description="EngB-type G" evidence="11">
    <location>
        <begin position="35"/>
        <end position="209"/>
    </location>
</feature>
<keyword evidence="5 10" id="KW-0547">Nucleotide-binding</keyword>
<dbReference type="GO" id="GO:0046872">
    <property type="term" value="F:metal ion binding"/>
    <property type="evidence" value="ECO:0007669"/>
    <property type="project" value="UniProtKB-KW"/>
</dbReference>
<reference evidence="13" key="1">
    <citation type="submission" date="2019-02" db="EMBL/GenBank/DDBJ databases">
        <authorList>
            <person name="Gruber-Vodicka R. H."/>
            <person name="Seah K. B. B."/>
        </authorList>
    </citation>
    <scope>NUCLEOTIDE SEQUENCE</scope>
    <source>
        <strain evidence="13">BECK_BZ106</strain>
        <strain evidence="12">BECK_BZ15</strain>
    </source>
</reference>
<evidence type="ECO:0000256" key="8">
    <source>
        <dbReference type="ARBA" id="ARBA00023210"/>
    </source>
</evidence>
<dbReference type="AlphaFoldDB" id="A0A450SWF7"/>
<evidence type="ECO:0000256" key="1">
    <source>
        <dbReference type="ARBA" id="ARBA00001946"/>
    </source>
</evidence>
<comment type="function">
    <text evidence="10">Necessary for normal cell division and for the maintenance of normal septation.</text>
</comment>
<dbReference type="PANTHER" id="PTHR11649">
    <property type="entry name" value="MSS1/TRME-RELATED GTP-BINDING PROTEIN"/>
    <property type="match status" value="1"/>
</dbReference>
<dbReference type="Gene3D" id="3.40.50.300">
    <property type="entry name" value="P-loop containing nucleotide triphosphate hydrolases"/>
    <property type="match status" value="1"/>
</dbReference>
<dbReference type="InterPro" id="IPR019987">
    <property type="entry name" value="GTP-bd_ribosome_bio_YsxC"/>
</dbReference>
<dbReference type="FunFam" id="3.40.50.300:FF:000098">
    <property type="entry name" value="Probable GTP-binding protein EngB"/>
    <property type="match status" value="1"/>
</dbReference>
<sequence length="213" mass="24017">MKTFVFKENNQIHPLYGRAVFLSGAVRYSQFPSDQGAEVAFAGRSNVGKSSAINIITGIRALARTSKTPGRTQQINFFELDKGRRFVDLPGYGYAKVPEGIRRAWAVMVEDYLQRRQSLRGAILLMDIRRPLTTLDCQLVDWCNTMNLPFHVVLTKCDKLSRARARSAQRETLGRLATLGNDVNVVLFSATQKQGVDEVRRHLDKWLDNSVAT</sequence>
<organism evidence="13">
    <name type="scientific">Candidatus Kentrum sp. FW</name>
    <dbReference type="NCBI Taxonomy" id="2126338"/>
    <lineage>
        <taxon>Bacteria</taxon>
        <taxon>Pseudomonadati</taxon>
        <taxon>Pseudomonadota</taxon>
        <taxon>Gammaproteobacteria</taxon>
        <taxon>Candidatus Kentrum</taxon>
    </lineage>
</organism>
<dbReference type="PROSITE" id="PS51706">
    <property type="entry name" value="G_ENGB"/>
    <property type="match status" value="1"/>
</dbReference>
<evidence type="ECO:0000313" key="13">
    <source>
        <dbReference type="EMBL" id="VFJ58372.1"/>
    </source>
</evidence>
<keyword evidence="7 10" id="KW-0342">GTP-binding</keyword>
<evidence type="ECO:0000313" key="12">
    <source>
        <dbReference type="EMBL" id="VFJ53551.1"/>
    </source>
</evidence>
<evidence type="ECO:0000256" key="4">
    <source>
        <dbReference type="ARBA" id="ARBA00022723"/>
    </source>
</evidence>
<keyword evidence="6" id="KW-0460">Magnesium</keyword>
<evidence type="ECO:0000256" key="5">
    <source>
        <dbReference type="ARBA" id="ARBA00022741"/>
    </source>
</evidence>
<keyword evidence="4" id="KW-0479">Metal-binding</keyword>
<dbReference type="CDD" id="cd01876">
    <property type="entry name" value="YihA_EngB"/>
    <property type="match status" value="1"/>
</dbReference>
<keyword evidence="8 10" id="KW-0717">Septation</keyword>
<dbReference type="HAMAP" id="MF_00321">
    <property type="entry name" value="GTPase_EngB"/>
    <property type="match status" value="1"/>
</dbReference>
<evidence type="ECO:0000256" key="10">
    <source>
        <dbReference type="HAMAP-Rule" id="MF_00321"/>
    </source>
</evidence>
<evidence type="ECO:0000256" key="7">
    <source>
        <dbReference type="ARBA" id="ARBA00023134"/>
    </source>
</evidence>
<dbReference type="GO" id="GO:0005829">
    <property type="term" value="C:cytosol"/>
    <property type="evidence" value="ECO:0007669"/>
    <property type="project" value="TreeGrafter"/>
</dbReference>
<dbReference type="SUPFAM" id="SSF52540">
    <property type="entry name" value="P-loop containing nucleoside triphosphate hydrolases"/>
    <property type="match status" value="1"/>
</dbReference>
<protein>
    <recommendedName>
        <fullName evidence="10">Probable GTP-binding protein EngB</fullName>
    </recommendedName>
</protein>
<evidence type="ECO:0000256" key="2">
    <source>
        <dbReference type="ARBA" id="ARBA00009638"/>
    </source>
</evidence>
<keyword evidence="3 10" id="KW-0132">Cell division</keyword>
<comment type="cofactor">
    <cofactor evidence="1">
        <name>Mg(2+)</name>
        <dbReference type="ChEBI" id="CHEBI:18420"/>
    </cofactor>
</comment>
<accession>A0A450SWF7</accession>
<evidence type="ECO:0000256" key="3">
    <source>
        <dbReference type="ARBA" id="ARBA00022618"/>
    </source>
</evidence>
<evidence type="ECO:0000259" key="11">
    <source>
        <dbReference type="PROSITE" id="PS51706"/>
    </source>
</evidence>
<evidence type="ECO:0000256" key="9">
    <source>
        <dbReference type="ARBA" id="ARBA00023306"/>
    </source>
</evidence>
<gene>
    <name evidence="10" type="primary">engB</name>
    <name evidence="12" type="ORF">BECKFW1821A_GA0114235_10438</name>
    <name evidence="13" type="ORF">BECKFW1821B_GA0114236_10413</name>
</gene>
<dbReference type="InterPro" id="IPR030393">
    <property type="entry name" value="G_ENGB_dom"/>
</dbReference>
<dbReference type="PANTHER" id="PTHR11649:SF13">
    <property type="entry name" value="ENGB-TYPE G DOMAIN-CONTAINING PROTEIN"/>
    <property type="match status" value="1"/>
</dbReference>
<proteinExistence type="inferred from homology"/>
<keyword evidence="9 10" id="KW-0131">Cell cycle</keyword>
<evidence type="ECO:0000256" key="6">
    <source>
        <dbReference type="ARBA" id="ARBA00022842"/>
    </source>
</evidence>
<comment type="similarity">
    <text evidence="2 10">Belongs to the TRAFAC class TrmE-Era-EngA-EngB-Septin-like GTPase superfamily. EngB GTPase family.</text>
</comment>
<name>A0A450SWF7_9GAMM</name>
<dbReference type="EMBL" id="CAADEW010000043">
    <property type="protein sequence ID" value="VFJ53551.1"/>
    <property type="molecule type" value="Genomic_DNA"/>
</dbReference>
<dbReference type="Pfam" id="PF01926">
    <property type="entry name" value="MMR_HSR1"/>
    <property type="match status" value="1"/>
</dbReference>
<dbReference type="InterPro" id="IPR027417">
    <property type="entry name" value="P-loop_NTPase"/>
</dbReference>